<feature type="transmembrane region" description="Helical" evidence="1">
    <location>
        <begin position="284"/>
        <end position="301"/>
    </location>
</feature>
<accession>A0A0M4FZ95</accession>
<proteinExistence type="predicted"/>
<dbReference type="PATRIC" id="fig|1441095.3.peg.3434"/>
<keyword evidence="1" id="KW-0812">Transmembrane</keyword>
<dbReference type="Proteomes" id="UP000067625">
    <property type="component" value="Chromosome"/>
</dbReference>
<feature type="transmembrane region" description="Helical" evidence="1">
    <location>
        <begin position="833"/>
        <end position="855"/>
    </location>
</feature>
<evidence type="ECO:0000256" key="1">
    <source>
        <dbReference type="SAM" id="Phobius"/>
    </source>
</evidence>
<dbReference type="AlphaFoldDB" id="A0A0M4FZ95"/>
<protein>
    <recommendedName>
        <fullName evidence="4">Multidrug transporter</fullName>
    </recommendedName>
</protein>
<dbReference type="PANTHER" id="PTHR38454">
    <property type="entry name" value="INTEGRAL MEMBRANE PROTEIN-RELATED"/>
    <property type="match status" value="1"/>
</dbReference>
<evidence type="ECO:0000313" key="2">
    <source>
        <dbReference type="EMBL" id="ALC82850.1"/>
    </source>
</evidence>
<feature type="transmembrane region" description="Helical" evidence="1">
    <location>
        <begin position="313"/>
        <end position="334"/>
    </location>
</feature>
<feature type="transmembrane region" description="Helical" evidence="1">
    <location>
        <begin position="76"/>
        <end position="93"/>
    </location>
</feature>
<reference evidence="3" key="1">
    <citation type="submission" date="2015-08" db="EMBL/GenBank/DDBJ databases">
        <title>Genome sequencing project for genomic taxonomy and phylogenomics of Bacillus-like bacteria.</title>
        <authorList>
            <person name="Liu B."/>
            <person name="Wang J."/>
            <person name="Zhu Y."/>
            <person name="Liu G."/>
            <person name="Chen Q."/>
            <person name="Chen Z."/>
            <person name="Lan J."/>
            <person name="Che J."/>
            <person name="Ge C."/>
            <person name="Shi H."/>
            <person name="Pan Z."/>
            <person name="Liu X."/>
        </authorList>
    </citation>
    <scope>NUCLEOTIDE SEQUENCE [LARGE SCALE GENOMIC DNA]</scope>
    <source>
        <strain evidence="3">FJAT-4402</strain>
    </source>
</reference>
<dbReference type="STRING" id="1441095.AM592_15575"/>
<sequence length="861" mass="97875">MNQTKRSFLLSISVFALFAVFIHFYFLFSSHSYFTGTGDSLHQGGAFLLLLSKMFTSGDFFWSWQYGIGGDLFGEFGYYYTTSIFFWISLIFKQTNLQDVFTIKLWMSVYKSFLSMLFMYLLLIKGNRSQAAAIISPLIYGGSIIFLRHSMLWDFMADAIVWLPLVILGYERLARDRKPLLFVLAAALMISSNFYFAFMSSVFLFLYAIFTYHHRKLILVVRDILYLSGHYLLALGLAAFAFLPAVNSLFHADRSFGSPNVPLFFTSDYYVSALHKTFFIDDPYYVLGLPIATLFLIVLSFSRLSIEGKRITVLALFMYGLYFIPFSFSFFNGLSDMQSRWVYLLVFTVSLAASYSFDTIVKYHQSMNLLLVGLCAAALIGTIQMKPAIMNGTAISGSDRLLLIGTLLVTAVFFSIRYLKTTWVSLLLCLLIAGNILMIDYFYSKTTLAGHYGQNNITSSYFDSQDLENKEAAEAIRQIQANDPGFYRIMSEAGAKNTPMIQDFNGTSAYQSMINKKVHRFFKEDYSILHSSNSVNIFRNFDDRFHLHNALGVKYMIYDKDYSPIPFGAKKIRETENLSIYENPYALPIAYMQYNYVTQQEFDQLATPYRDSLLAKAAVIDEKHTDGLHRYSVKDLPVSKVSVNVSYENIETHGNRLTADKNAAIHIPVNKSDSAEETMVKIKINEVNGNSFEIRAGGKQTIRNSESNIYTFPVKETLFNLGMYDEDEITVRLSPGTYQLDRIEVYRVPPDDQETLELKTKGMENATVTEGKVSGTIESTQKGILTTSIPFSNGWTVHVNGEKIDPIIVNKAFIGVPLEKGSYQIEMTYTTPYFFIGLYISIASLLLLIGYQIMLTRKKRG</sequence>
<keyword evidence="3" id="KW-1185">Reference proteome</keyword>
<feature type="transmembrane region" description="Helical" evidence="1">
    <location>
        <begin position="401"/>
        <end position="419"/>
    </location>
</feature>
<feature type="transmembrane region" description="Helical" evidence="1">
    <location>
        <begin position="105"/>
        <end position="124"/>
    </location>
</feature>
<evidence type="ECO:0008006" key="4">
    <source>
        <dbReference type="Google" id="ProtNLM"/>
    </source>
</evidence>
<dbReference type="PANTHER" id="PTHR38454:SF1">
    <property type="entry name" value="INTEGRAL MEMBRANE PROTEIN"/>
    <property type="match status" value="1"/>
</dbReference>
<keyword evidence="1" id="KW-0472">Membrane</keyword>
<feature type="transmembrane region" description="Helical" evidence="1">
    <location>
        <begin position="340"/>
        <end position="357"/>
    </location>
</feature>
<dbReference type="InterPro" id="IPR018580">
    <property type="entry name" value="Uncharacterised_YfhO"/>
</dbReference>
<dbReference type="OrthoDB" id="9815466at2"/>
<evidence type="ECO:0000313" key="3">
    <source>
        <dbReference type="Proteomes" id="UP000067625"/>
    </source>
</evidence>
<name>A0A0M4FZ95_9BACI</name>
<organism evidence="2 3">
    <name type="scientific">Bacillus gobiensis</name>
    <dbReference type="NCBI Taxonomy" id="1441095"/>
    <lineage>
        <taxon>Bacteria</taxon>
        <taxon>Bacillati</taxon>
        <taxon>Bacillota</taxon>
        <taxon>Bacilli</taxon>
        <taxon>Bacillales</taxon>
        <taxon>Bacillaceae</taxon>
        <taxon>Bacillus</taxon>
    </lineage>
</organism>
<keyword evidence="1" id="KW-1133">Transmembrane helix</keyword>
<feature type="transmembrane region" description="Helical" evidence="1">
    <location>
        <begin position="180"/>
        <end position="210"/>
    </location>
</feature>
<gene>
    <name evidence="2" type="ORF">AM592_15575</name>
</gene>
<feature type="transmembrane region" description="Helical" evidence="1">
    <location>
        <begin position="131"/>
        <end position="149"/>
    </location>
</feature>
<feature type="transmembrane region" description="Helical" evidence="1">
    <location>
        <begin position="46"/>
        <end position="64"/>
    </location>
</feature>
<feature type="transmembrane region" description="Helical" evidence="1">
    <location>
        <begin position="369"/>
        <end position="389"/>
    </location>
</feature>
<feature type="transmembrane region" description="Helical" evidence="1">
    <location>
        <begin position="7"/>
        <end position="26"/>
    </location>
</feature>
<dbReference type="EMBL" id="CP012600">
    <property type="protein sequence ID" value="ALC82850.1"/>
    <property type="molecule type" value="Genomic_DNA"/>
</dbReference>
<dbReference type="Pfam" id="PF09586">
    <property type="entry name" value="YfhO"/>
    <property type="match status" value="1"/>
</dbReference>
<feature type="transmembrane region" description="Helical" evidence="1">
    <location>
        <begin position="230"/>
        <end position="249"/>
    </location>
</feature>
<reference evidence="2 3" key="2">
    <citation type="journal article" date="2016" name="Int. J. Syst. Evol. Microbiol.">
        <title>Bacillus gobiensis sp. nov., isolated from a soil sample.</title>
        <authorList>
            <person name="Liu B."/>
            <person name="Liu G.H."/>
            <person name="Cetin S."/>
            <person name="Schumann P."/>
            <person name="Pan Z.Z."/>
            <person name="Chen Q.Q."/>
        </authorList>
    </citation>
    <scope>NUCLEOTIDE SEQUENCE [LARGE SCALE GENOMIC DNA]</scope>
    <source>
        <strain evidence="2 3">FJAT-4402</strain>
    </source>
</reference>
<dbReference type="RefSeq" id="WP_053604663.1">
    <property type="nucleotide sequence ID" value="NZ_CP012600.1"/>
</dbReference>
<feature type="transmembrane region" description="Helical" evidence="1">
    <location>
        <begin position="426"/>
        <end position="443"/>
    </location>
</feature>